<dbReference type="GO" id="GO:0004386">
    <property type="term" value="F:helicase activity"/>
    <property type="evidence" value="ECO:0007669"/>
    <property type="project" value="UniProtKB-KW"/>
</dbReference>
<reference evidence="1 2" key="1">
    <citation type="journal article" date="2019" name="BMC Genomics">
        <title>Chromosome level assembly and comparative genome analysis confirm lager-brewing yeasts originated from a single hybridization.</title>
        <authorList>
            <person name="Salazar A.N."/>
            <person name="Gorter de Vries A.R."/>
            <person name="van den Broek M."/>
            <person name="Brouwers N."/>
            <person name="de la Torre Cortes P."/>
            <person name="Kuijpers N.G.A."/>
            <person name="Daran J.G."/>
            <person name="Abeel T."/>
        </authorList>
    </citation>
    <scope>NUCLEOTIDE SEQUENCE [LARGE SCALE GENOMIC DNA]</scope>
    <source>
        <strain evidence="1 2">CBS 1483</strain>
    </source>
</reference>
<dbReference type="EMBL" id="CP048989">
    <property type="protein sequence ID" value="QID80066.1"/>
    <property type="molecule type" value="Genomic_DNA"/>
</dbReference>
<organism evidence="1 2">
    <name type="scientific">Saccharomyces pastorianus</name>
    <name type="common">Lager yeast</name>
    <name type="synonym">Saccharomyces cerevisiae x Saccharomyces eubayanus</name>
    <dbReference type="NCBI Taxonomy" id="27292"/>
    <lineage>
        <taxon>Eukaryota</taxon>
        <taxon>Fungi</taxon>
        <taxon>Dikarya</taxon>
        <taxon>Ascomycota</taxon>
        <taxon>Saccharomycotina</taxon>
        <taxon>Saccharomycetes</taxon>
        <taxon>Saccharomycetales</taxon>
        <taxon>Saccharomycetaceae</taxon>
        <taxon>Saccharomyces</taxon>
    </lineage>
</organism>
<evidence type="ECO:0000313" key="2">
    <source>
        <dbReference type="Proteomes" id="UP000501346"/>
    </source>
</evidence>
<keyword evidence="1" id="KW-0378">Hydrolase</keyword>
<sequence>MPTVVDIASLILRNREVLFREPKRGIDEYLGNDSFLQMIPVKYREIVLPKLRRDTNKMTAALKNKVTVAIDELTVPLMWMVHFAVGYPYRYPELQLLALPVLSATYTSTIQQDASNCTLITTRTVHRSLD</sequence>
<evidence type="ECO:0000313" key="1">
    <source>
        <dbReference type="EMBL" id="QID80066.1"/>
    </source>
</evidence>
<accession>A0A6C1DSR0</accession>
<name>A0A6C1DSR0_SACPS</name>
<keyword evidence="2" id="KW-1185">Reference proteome</keyword>
<keyword evidence="1" id="KW-0347">Helicase</keyword>
<keyword evidence="1" id="KW-0547">Nucleotide-binding</keyword>
<dbReference type="OrthoDB" id="4039556at2759"/>
<dbReference type="AlphaFoldDB" id="A0A6C1DSR0"/>
<protein>
    <submittedName>
        <fullName evidence="1">Y' element ATP-dependent helicase protein 1 copy 1</fullName>
    </submittedName>
</protein>
<proteinExistence type="predicted"/>
<keyword evidence="1" id="KW-0067">ATP-binding</keyword>
<dbReference type="Proteomes" id="UP000501346">
    <property type="component" value="Chromosome ScVIII"/>
</dbReference>
<gene>
    <name evidence="1" type="primary">YRF11_2</name>
    <name evidence="1" type="ORF">GRS66_002371</name>
</gene>